<dbReference type="SUPFAM" id="SSF109854">
    <property type="entry name" value="DinB/YfiT-like putative metalloenzymes"/>
    <property type="match status" value="1"/>
</dbReference>
<evidence type="ECO:0000313" key="5">
    <source>
        <dbReference type="Proteomes" id="UP000325576"/>
    </source>
</evidence>
<feature type="domain" description="Mycothiol-dependent maleylpyruvate isomerase metal-binding" evidence="1">
    <location>
        <begin position="11"/>
        <end position="95"/>
    </location>
</feature>
<dbReference type="GO" id="GO:0046872">
    <property type="term" value="F:metal ion binding"/>
    <property type="evidence" value="ECO:0007669"/>
    <property type="project" value="InterPro"/>
</dbReference>
<dbReference type="EMBL" id="MRBO01000228">
    <property type="protein sequence ID" value="KAB2586245.1"/>
    <property type="molecule type" value="Genomic_DNA"/>
</dbReference>
<dbReference type="Pfam" id="PF11716">
    <property type="entry name" value="MDMPI_N"/>
    <property type="match status" value="1"/>
</dbReference>
<dbReference type="KEGG" id="reb:XU06_11310"/>
<keyword evidence="3" id="KW-0413">Isomerase</keyword>
<dbReference type="GO" id="GO:0016853">
    <property type="term" value="F:isomerase activity"/>
    <property type="evidence" value="ECO:0007669"/>
    <property type="project" value="UniProtKB-KW"/>
</dbReference>
<dbReference type="AlphaFoldDB" id="A0A0C3ABD8"/>
<keyword evidence="6" id="KW-1185">Reference proteome</keyword>
<dbReference type="GeneID" id="57487581"/>
<organism evidence="2 5">
    <name type="scientific">Rhodococcus erythropolis</name>
    <name type="common">Arthrobacter picolinophilus</name>
    <dbReference type="NCBI Taxonomy" id="1833"/>
    <lineage>
        <taxon>Bacteria</taxon>
        <taxon>Bacillati</taxon>
        <taxon>Actinomycetota</taxon>
        <taxon>Actinomycetes</taxon>
        <taxon>Mycobacteriales</taxon>
        <taxon>Nocardiaceae</taxon>
        <taxon>Rhodococcus</taxon>
        <taxon>Rhodococcus erythropolis group</taxon>
    </lineage>
</organism>
<dbReference type="InterPro" id="IPR024344">
    <property type="entry name" value="MDMPI_metal-binding"/>
</dbReference>
<keyword evidence="3" id="KW-0670">Pyruvate</keyword>
<evidence type="ECO:0000313" key="6">
    <source>
        <dbReference type="Proteomes" id="UP000627573"/>
    </source>
</evidence>
<dbReference type="OMA" id="HITMPYR"/>
<reference evidence="2 5" key="1">
    <citation type="journal article" date="2017" name="Poromechanics V (2013)">
        <title>Genomic Characterization of the Arsenic-Tolerant Actinobacterium, &lt;i&gt;Rhodococcus erythropolis&lt;/i&gt; S43.</title>
        <authorList>
            <person name="Retamal-Morales G."/>
            <person name="Mehnert M."/>
            <person name="Schwabe R."/>
            <person name="Tischler D."/>
            <person name="Schloemann M."/>
            <person name="Levican G.J."/>
        </authorList>
    </citation>
    <scope>NUCLEOTIDE SEQUENCE [LARGE SCALE GENOMIC DNA]</scope>
    <source>
        <strain evidence="2 5">S43</strain>
    </source>
</reference>
<dbReference type="Proteomes" id="UP000325576">
    <property type="component" value="Unassembled WGS sequence"/>
</dbReference>
<dbReference type="RefSeq" id="WP_019747902.1">
    <property type="nucleotide sequence ID" value="NZ_BHXB01000001.1"/>
</dbReference>
<dbReference type="EMBL" id="JAECSB010000017">
    <property type="protein sequence ID" value="MBH5141572.1"/>
    <property type="molecule type" value="Genomic_DNA"/>
</dbReference>
<evidence type="ECO:0000313" key="2">
    <source>
        <dbReference type="EMBL" id="KAB2586245.1"/>
    </source>
</evidence>
<gene>
    <name evidence="2" type="ORF">BS297_06265</name>
    <name evidence="3" type="ORF">I3517_02945</name>
    <name evidence="4" type="ORF">QIE55_11995</name>
</gene>
<dbReference type="InterPro" id="IPR034660">
    <property type="entry name" value="DinB/YfiT-like"/>
</dbReference>
<protein>
    <submittedName>
        <fullName evidence="3">Maleylpyruvate isomerase family mycothiol-dependent enzyme</fullName>
    </submittedName>
</protein>
<reference evidence="4" key="3">
    <citation type="submission" date="2023-08" db="EMBL/GenBank/DDBJ databases">
        <title>Isolation and Characterization of Rhodococcus erythropolis MGMM8.</title>
        <authorList>
            <person name="Diabankana R.G.C."/>
            <person name="Afordoanyi D.M."/>
            <person name="Validov S.Z."/>
        </authorList>
    </citation>
    <scope>NUCLEOTIDE SEQUENCE</scope>
    <source>
        <strain evidence="4">MGMM8</strain>
    </source>
</reference>
<dbReference type="InterPro" id="IPR017517">
    <property type="entry name" value="Maleyloyr_isom"/>
</dbReference>
<accession>A0A0C3ABD8</accession>
<name>A0A0C3ABD8_RHOER</name>
<sequence>MSEQTPEWVVAQRRELVGFLEGLSAEQWNAPTLCDGWRVREVIAHITMPYRYSAPRFVVEMVKSRGNFNKMSNRRALADASEVGEQQLLASLRDNVAHPWKPPGGGFEGALSHDVIHGQDIRVALGDDYVVPEDRLTRVLSGLSPKTVKYFGTDLDGARLRADDRDWTYGAGAEVHGAAQDLLLVLCGRMLPPGHLLGDASSRFTAPLPTR</sequence>
<dbReference type="Proteomes" id="UP000627573">
    <property type="component" value="Unassembled WGS sequence"/>
</dbReference>
<dbReference type="Gene3D" id="1.20.120.450">
    <property type="entry name" value="dinb family like domain"/>
    <property type="match status" value="1"/>
</dbReference>
<dbReference type="EMBL" id="CP124545">
    <property type="protein sequence ID" value="WGV51888.1"/>
    <property type="molecule type" value="Genomic_DNA"/>
</dbReference>
<proteinExistence type="predicted"/>
<evidence type="ECO:0000313" key="4">
    <source>
        <dbReference type="EMBL" id="WGV51888.1"/>
    </source>
</evidence>
<evidence type="ECO:0000313" key="3">
    <source>
        <dbReference type="EMBL" id="MBH5141572.1"/>
    </source>
</evidence>
<reference evidence="3 6" key="2">
    <citation type="submission" date="2020-12" db="EMBL/GenBank/DDBJ databases">
        <title>Draft genome sequence of furan degrading bacterial strain FUR100.</title>
        <authorList>
            <person name="Woiski C."/>
        </authorList>
    </citation>
    <scope>NUCLEOTIDE SEQUENCE [LARGE SCALE GENOMIC DNA]</scope>
    <source>
        <strain evidence="3 6">FUR100</strain>
    </source>
</reference>
<dbReference type="Proteomes" id="UP001230933">
    <property type="component" value="Chromosome"/>
</dbReference>
<dbReference type="NCBIfam" id="TIGR03083">
    <property type="entry name" value="maleylpyruvate isomerase family mycothiol-dependent enzyme"/>
    <property type="match status" value="1"/>
</dbReference>
<evidence type="ECO:0000259" key="1">
    <source>
        <dbReference type="Pfam" id="PF11716"/>
    </source>
</evidence>